<sequence>YSVGDAHFAQGDGEVCVTAIEMGATCCVRFTIHKEEAAKKNIRWPRFSHRGIWGPPGLTVPGRFSATMGMPVDHNGVNDGENLTLACRNALLNMIDLLQERGWDRNQAYVICSVAVDLRISNVVDVPNYVVSAILPEDIFDR</sequence>
<protein>
    <recommendedName>
        <fullName evidence="2">Acetamidase</fullName>
    </recommendedName>
</protein>
<feature type="non-terminal residue" evidence="1">
    <location>
        <position position="1"/>
    </location>
</feature>
<name>A0A383CW18_9ZZZZ</name>
<evidence type="ECO:0000313" key="1">
    <source>
        <dbReference type="EMBL" id="SVE36284.1"/>
    </source>
</evidence>
<dbReference type="AlphaFoldDB" id="A0A383CW18"/>
<dbReference type="SUPFAM" id="SSF141130">
    <property type="entry name" value="Acetamidase/Formamidase-like"/>
    <property type="match status" value="1"/>
</dbReference>
<dbReference type="Pfam" id="PF03069">
    <property type="entry name" value="FmdA_AmdA"/>
    <property type="match status" value="1"/>
</dbReference>
<dbReference type="EMBL" id="UINC01212105">
    <property type="protein sequence ID" value="SVE36284.1"/>
    <property type="molecule type" value="Genomic_DNA"/>
</dbReference>
<accession>A0A383CW18</accession>
<reference evidence="1" key="1">
    <citation type="submission" date="2018-05" db="EMBL/GenBank/DDBJ databases">
        <authorList>
            <person name="Lanie J.A."/>
            <person name="Ng W.-L."/>
            <person name="Kazmierczak K.M."/>
            <person name="Andrzejewski T.M."/>
            <person name="Davidsen T.M."/>
            <person name="Wayne K.J."/>
            <person name="Tettelin H."/>
            <person name="Glass J.I."/>
            <person name="Rusch D."/>
            <person name="Podicherti R."/>
            <person name="Tsui H.-C.T."/>
            <person name="Winkler M.E."/>
        </authorList>
    </citation>
    <scope>NUCLEOTIDE SEQUENCE</scope>
</reference>
<dbReference type="Gene3D" id="2.60.120.580">
    <property type="entry name" value="Acetamidase/Formamidase-like domains"/>
    <property type="match status" value="1"/>
</dbReference>
<evidence type="ECO:0008006" key="2">
    <source>
        <dbReference type="Google" id="ProtNLM"/>
    </source>
</evidence>
<gene>
    <name evidence="1" type="ORF">METZ01_LOCUS489138</name>
</gene>
<dbReference type="GO" id="GO:0016811">
    <property type="term" value="F:hydrolase activity, acting on carbon-nitrogen (but not peptide) bonds, in linear amides"/>
    <property type="evidence" value="ECO:0007669"/>
    <property type="project" value="InterPro"/>
</dbReference>
<organism evidence="1">
    <name type="scientific">marine metagenome</name>
    <dbReference type="NCBI Taxonomy" id="408172"/>
    <lineage>
        <taxon>unclassified sequences</taxon>
        <taxon>metagenomes</taxon>
        <taxon>ecological metagenomes</taxon>
    </lineage>
</organism>
<proteinExistence type="predicted"/>
<dbReference type="InterPro" id="IPR004304">
    <property type="entry name" value="FmdA_AmdA"/>
</dbReference>
<dbReference type="PANTHER" id="PTHR31891">
    <property type="entry name" value="FORMAMIDASE C869.04-RELATED"/>
    <property type="match status" value="1"/>
</dbReference>
<dbReference type="PANTHER" id="PTHR31891:SF1">
    <property type="entry name" value="FORMAMIDASE C869.04-RELATED"/>
    <property type="match status" value="1"/>
</dbReference>
<dbReference type="Gene3D" id="3.10.28.20">
    <property type="entry name" value="Acetamidase/Formamidase-like domains"/>
    <property type="match status" value="1"/>
</dbReference>